<dbReference type="InterPro" id="IPR015421">
    <property type="entry name" value="PyrdxlP-dep_Trfase_major"/>
</dbReference>
<gene>
    <name evidence="3" type="ORF">PITCH_A400043</name>
</gene>
<evidence type="ECO:0000256" key="2">
    <source>
        <dbReference type="RuleBase" id="RU004508"/>
    </source>
</evidence>
<dbReference type="PANTHER" id="PTHR30244:SF34">
    <property type="entry name" value="DTDP-4-AMINO-4,6-DIDEOXYGALACTOSE TRANSAMINASE"/>
    <property type="match status" value="1"/>
</dbReference>
<dbReference type="GO" id="GO:0008483">
    <property type="term" value="F:transaminase activity"/>
    <property type="evidence" value="ECO:0007669"/>
    <property type="project" value="TreeGrafter"/>
</dbReference>
<dbReference type="SUPFAM" id="SSF53383">
    <property type="entry name" value="PLP-dependent transferases"/>
    <property type="match status" value="1"/>
</dbReference>
<dbReference type="GO" id="GO:0030170">
    <property type="term" value="F:pyridoxal phosphate binding"/>
    <property type="evidence" value="ECO:0007669"/>
    <property type="project" value="TreeGrafter"/>
</dbReference>
<sequence length="391" mass="44237">MAIKSNKIDDYFLSFYGRKNVFVPSGRFGLYAIFKCLFSPGDRVIISPVTCKSVILALFSSGLIPVFVDIDENSGNIDVEKISDRVLSDARGIVTTNLYGTPDRAREIRDRCRRRGLFLIEDCCHIVDAKTEGLRVGSIGDAAVFSFSKFLKCYGGVVLSSNLNLLNEVSRVVEREGCRTPTSESLIESLKSSLIRNTSGQYFKKICKEIHGKFSTSLYPNKKLHTKDILYDLLTPLETASLLPYHKWLSYSGKPFDKMPSKGVMKKNASAFDSINEMVCSKKCLNNELIRMCPLELKKAKYEAEYCNLVVPYYTKDRNGIIQKMEQEKGVEVWYIYDPPLDLVFDKNSFVNEQIAPEITKEWTSHILPINSEFADDYLDVINSVAKKCTA</sequence>
<dbReference type="InterPro" id="IPR015424">
    <property type="entry name" value="PyrdxlP-dep_Trfase"/>
</dbReference>
<organism evidence="3">
    <name type="scientific">uncultured Desulfobacterium sp</name>
    <dbReference type="NCBI Taxonomy" id="201089"/>
    <lineage>
        <taxon>Bacteria</taxon>
        <taxon>Pseudomonadati</taxon>
        <taxon>Thermodesulfobacteriota</taxon>
        <taxon>Desulfobacteria</taxon>
        <taxon>Desulfobacterales</taxon>
        <taxon>Desulfobacteriaceae</taxon>
        <taxon>Desulfobacterium</taxon>
        <taxon>environmental samples</taxon>
    </lineage>
</organism>
<dbReference type="PANTHER" id="PTHR30244">
    <property type="entry name" value="TRANSAMINASE"/>
    <property type="match status" value="1"/>
</dbReference>
<proteinExistence type="inferred from homology"/>
<dbReference type="AlphaFoldDB" id="A0A445MZT6"/>
<comment type="similarity">
    <text evidence="1 2">Belongs to the DegT/DnrJ/EryC1 family.</text>
</comment>
<keyword evidence="2" id="KW-0663">Pyridoxal phosphate</keyword>
<dbReference type="GO" id="GO:0000271">
    <property type="term" value="P:polysaccharide biosynthetic process"/>
    <property type="evidence" value="ECO:0007669"/>
    <property type="project" value="TreeGrafter"/>
</dbReference>
<evidence type="ECO:0000256" key="1">
    <source>
        <dbReference type="ARBA" id="ARBA00037999"/>
    </source>
</evidence>
<dbReference type="Pfam" id="PF01041">
    <property type="entry name" value="DegT_DnrJ_EryC1"/>
    <property type="match status" value="1"/>
</dbReference>
<dbReference type="EMBL" id="OJIN01000182">
    <property type="protein sequence ID" value="SPD75008.1"/>
    <property type="molecule type" value="Genomic_DNA"/>
</dbReference>
<accession>A0A445MZT6</accession>
<evidence type="ECO:0000313" key="3">
    <source>
        <dbReference type="EMBL" id="SPD75008.1"/>
    </source>
</evidence>
<name>A0A445MZT6_9BACT</name>
<protein>
    <recommendedName>
        <fullName evidence="4">DegT/DnrJ/EryC1/StrS aminotransferase family protein</fullName>
    </recommendedName>
</protein>
<reference evidence="3" key="1">
    <citation type="submission" date="2018-01" db="EMBL/GenBank/DDBJ databases">
        <authorList>
            <person name="Regsiter A."/>
            <person name="William W."/>
        </authorList>
    </citation>
    <scope>NUCLEOTIDE SEQUENCE</scope>
    <source>
        <strain evidence="3">TRIP AH-1</strain>
    </source>
</reference>
<dbReference type="Gene3D" id="3.40.640.10">
    <property type="entry name" value="Type I PLP-dependent aspartate aminotransferase-like (Major domain)"/>
    <property type="match status" value="1"/>
</dbReference>
<evidence type="ECO:0008006" key="4">
    <source>
        <dbReference type="Google" id="ProtNLM"/>
    </source>
</evidence>
<dbReference type="InterPro" id="IPR000653">
    <property type="entry name" value="DegT/StrS_aminotransferase"/>
</dbReference>